<evidence type="ECO:0000256" key="1">
    <source>
        <dbReference type="ARBA" id="ARBA00022723"/>
    </source>
</evidence>
<name>A0AA35YZT2_LACSI</name>
<dbReference type="InterPro" id="IPR010666">
    <property type="entry name" value="Znf_GRF"/>
</dbReference>
<evidence type="ECO:0000256" key="2">
    <source>
        <dbReference type="ARBA" id="ARBA00022771"/>
    </source>
</evidence>
<dbReference type="AlphaFoldDB" id="A0AA35YZT2"/>
<feature type="domain" description="GRF-type" evidence="6">
    <location>
        <begin position="51"/>
        <end position="94"/>
    </location>
</feature>
<keyword evidence="3" id="KW-0862">Zinc</keyword>
<evidence type="ECO:0000313" key="8">
    <source>
        <dbReference type="Proteomes" id="UP001177003"/>
    </source>
</evidence>
<dbReference type="Proteomes" id="UP001177003">
    <property type="component" value="Chromosome 4"/>
</dbReference>
<keyword evidence="8" id="KW-1185">Reference proteome</keyword>
<dbReference type="PROSITE" id="PS51999">
    <property type="entry name" value="ZF_GRF"/>
    <property type="match status" value="1"/>
</dbReference>
<keyword evidence="5" id="KW-1133">Transmembrane helix</keyword>
<sequence length="163" mass="19106">MWSCRPYLSTIPSIPMNPSFVFFKGKDENVVFFIYWKQGYAKVQSPQRTHCDCGDLVGRRTSWKTRNPGRRFIGCPDYRDSSKDCKFFDWVDPPLPNQWYKDLLLQLHNGWNGDVVEQMEEAVVEVVPAQVQGAGGVVPRWSMFWLILGLCFGLYFKIMYWDM</sequence>
<accession>A0AA35YZT2</accession>
<dbReference type="GO" id="GO:0008270">
    <property type="term" value="F:zinc ion binding"/>
    <property type="evidence" value="ECO:0007669"/>
    <property type="project" value="UniProtKB-KW"/>
</dbReference>
<reference evidence="7" key="1">
    <citation type="submission" date="2023-04" db="EMBL/GenBank/DDBJ databases">
        <authorList>
            <person name="Vijverberg K."/>
            <person name="Xiong W."/>
            <person name="Schranz E."/>
        </authorList>
    </citation>
    <scope>NUCLEOTIDE SEQUENCE</scope>
</reference>
<evidence type="ECO:0000259" key="6">
    <source>
        <dbReference type="PROSITE" id="PS51999"/>
    </source>
</evidence>
<keyword evidence="5" id="KW-0472">Membrane</keyword>
<evidence type="ECO:0000256" key="4">
    <source>
        <dbReference type="PROSITE-ProRule" id="PRU01343"/>
    </source>
</evidence>
<keyword evidence="1" id="KW-0479">Metal-binding</keyword>
<dbReference type="EMBL" id="OX465080">
    <property type="protein sequence ID" value="CAI9283054.1"/>
    <property type="molecule type" value="Genomic_DNA"/>
</dbReference>
<keyword evidence="2 4" id="KW-0863">Zinc-finger</keyword>
<dbReference type="PANTHER" id="PTHR33248">
    <property type="entry name" value="ZINC ION-BINDING PROTEIN"/>
    <property type="match status" value="1"/>
</dbReference>
<dbReference type="Pfam" id="PF06839">
    <property type="entry name" value="Zn_ribbon_GRF"/>
    <property type="match status" value="1"/>
</dbReference>
<evidence type="ECO:0000256" key="5">
    <source>
        <dbReference type="SAM" id="Phobius"/>
    </source>
</evidence>
<evidence type="ECO:0000256" key="3">
    <source>
        <dbReference type="ARBA" id="ARBA00022833"/>
    </source>
</evidence>
<feature type="transmembrane region" description="Helical" evidence="5">
    <location>
        <begin position="143"/>
        <end position="161"/>
    </location>
</feature>
<gene>
    <name evidence="7" type="ORF">LSALG_LOCUS22668</name>
</gene>
<organism evidence="7 8">
    <name type="scientific">Lactuca saligna</name>
    <name type="common">Willowleaf lettuce</name>
    <dbReference type="NCBI Taxonomy" id="75948"/>
    <lineage>
        <taxon>Eukaryota</taxon>
        <taxon>Viridiplantae</taxon>
        <taxon>Streptophyta</taxon>
        <taxon>Embryophyta</taxon>
        <taxon>Tracheophyta</taxon>
        <taxon>Spermatophyta</taxon>
        <taxon>Magnoliopsida</taxon>
        <taxon>eudicotyledons</taxon>
        <taxon>Gunneridae</taxon>
        <taxon>Pentapetalae</taxon>
        <taxon>asterids</taxon>
        <taxon>campanulids</taxon>
        <taxon>Asterales</taxon>
        <taxon>Asteraceae</taxon>
        <taxon>Cichorioideae</taxon>
        <taxon>Cichorieae</taxon>
        <taxon>Lactucinae</taxon>
        <taxon>Lactuca</taxon>
    </lineage>
</organism>
<keyword evidence="5" id="KW-0812">Transmembrane</keyword>
<protein>
    <recommendedName>
        <fullName evidence="6">GRF-type domain-containing protein</fullName>
    </recommendedName>
</protein>
<proteinExistence type="predicted"/>
<evidence type="ECO:0000313" key="7">
    <source>
        <dbReference type="EMBL" id="CAI9283054.1"/>
    </source>
</evidence>